<dbReference type="RefSeq" id="WP_042209798.1">
    <property type="nucleotide sequence ID" value="NZ_CP009289.1"/>
</dbReference>
<reference evidence="1 2" key="1">
    <citation type="submission" date="2014-08" db="EMBL/GenBank/DDBJ databases">
        <title>Comparative genomics of the Paenibacillus odorifer group.</title>
        <authorList>
            <person name="den Bakker H.C."/>
            <person name="Tsai Y.-C."/>
            <person name="Martin N."/>
            <person name="Korlach J."/>
            <person name="Wiedmann M."/>
        </authorList>
    </citation>
    <scope>NUCLEOTIDE SEQUENCE [LARGE SCALE GENOMIC DNA]</scope>
    <source>
        <strain evidence="1 2">DSM 1735</strain>
        <plasmid evidence="2">Plasmid</plasmid>
    </source>
</reference>
<geneLocation type="plasmid" evidence="2"/>
<dbReference type="KEGG" id="pdu:PDUR_27935"/>
<accession>A0A089HXZ8</accession>
<keyword evidence="2" id="KW-1185">Reference proteome</keyword>
<protein>
    <submittedName>
        <fullName evidence="1">Uncharacterized protein</fullName>
    </submittedName>
</protein>
<sequence length="63" mass="7598">MAHNLTLSVFENKRLIYWDAPSPQDYDETFDQFYDESRDTYEEHRQRGVRTGFTIWKGGKHVD</sequence>
<dbReference type="AlphaFoldDB" id="A0A089HXZ8"/>
<gene>
    <name evidence="1" type="ORF">PDUR_27935</name>
</gene>
<proteinExistence type="predicted"/>
<dbReference type="EMBL" id="CP009289">
    <property type="protein sequence ID" value="AIQ15263.1"/>
    <property type="molecule type" value="Genomic_DNA"/>
</dbReference>
<organism evidence="1 2">
    <name type="scientific">Paenibacillus durus</name>
    <name type="common">Paenibacillus azotofixans</name>
    <dbReference type="NCBI Taxonomy" id="44251"/>
    <lineage>
        <taxon>Bacteria</taxon>
        <taxon>Bacillati</taxon>
        <taxon>Bacillota</taxon>
        <taxon>Bacilli</taxon>
        <taxon>Bacillales</taxon>
        <taxon>Paenibacillaceae</taxon>
        <taxon>Paenibacillus</taxon>
    </lineage>
</organism>
<name>A0A089HXZ8_PAEDU</name>
<evidence type="ECO:0000313" key="2">
    <source>
        <dbReference type="Proteomes" id="UP000029409"/>
    </source>
</evidence>
<dbReference type="Proteomes" id="UP000029409">
    <property type="component" value="Plasmid unnamed"/>
</dbReference>
<keyword evidence="1" id="KW-0614">Plasmid</keyword>
<evidence type="ECO:0000313" key="1">
    <source>
        <dbReference type="EMBL" id="AIQ15263.1"/>
    </source>
</evidence>